<dbReference type="Pfam" id="PF00856">
    <property type="entry name" value="SET"/>
    <property type="match status" value="1"/>
</dbReference>
<keyword evidence="4" id="KW-0808">Transferase</keyword>
<keyword evidence="7" id="KW-0862">Zinc</keyword>
<comment type="subcellular location">
    <subcellularLocation>
        <location evidence="1">Chromosome</location>
    </subcellularLocation>
</comment>
<dbReference type="AlphaFoldDB" id="A0A7R9F0J6"/>
<dbReference type="PANTHER" id="PTHR46223">
    <property type="entry name" value="HISTONE-LYSINE N-METHYLTRANSFERASE SUV39H"/>
    <property type="match status" value="1"/>
</dbReference>
<accession>A0A7R9F0J6</accession>
<sequence length="537" mass="60457">MKFPSSQLVMKEVKVLLDPLDIAWEKYNKSLNGYKRPLSHDNSVCNPTKESLENFMKQFWTPGELRYESLSKAKMKQVLITLWNVPEGSRPGILVEHVKNLFMVYKMHELRVSQKQRLKEWETEMNYISSDSAKIYVENEADLEGPPRNFTYINHYIAGDNVTIPKSPPFGCLCEPECTIGSFCCGKLWNSRSAYGRDQRLLAELGTPIYECNKLCRCPPNCRNRVVQNGRVIDLAVFRTKNGCGWGLKAMQVIGKGAFVCEYTGEVITNKEADKRFNYAFTGDKTYLFGLSYNSKTNYPYSVDGSLFGNITRFINHSCDPNIVVYPVWVDCLDPNIPRLAFFARRMIRRGEELTIDYMCQLKEEEEIISETFLSSQCQDPTLLSEHASWNGLTITSFKIKFVTSLLVQSCQALLGSATSHERVGNSLLVQSRQAFLGLATSHKSGGNRLLVQSHQALLCSATSHKSGGNSSLVQFRQAFLGSGTSHKSGGNSSLVQFRQAFLGSGTSHKSGGNSSLVQFRQASSPWQHHSISRQWK</sequence>
<evidence type="ECO:0000256" key="4">
    <source>
        <dbReference type="ARBA" id="ARBA00022679"/>
    </source>
</evidence>
<evidence type="ECO:0000256" key="6">
    <source>
        <dbReference type="ARBA" id="ARBA00022723"/>
    </source>
</evidence>
<dbReference type="InterPro" id="IPR046341">
    <property type="entry name" value="SET_dom_sf"/>
</dbReference>
<dbReference type="SMART" id="SM00317">
    <property type="entry name" value="SET"/>
    <property type="match status" value="1"/>
</dbReference>
<evidence type="ECO:0000256" key="7">
    <source>
        <dbReference type="ARBA" id="ARBA00022833"/>
    </source>
</evidence>
<dbReference type="GO" id="GO:0032259">
    <property type="term" value="P:methylation"/>
    <property type="evidence" value="ECO:0007669"/>
    <property type="project" value="UniProtKB-KW"/>
</dbReference>
<evidence type="ECO:0000256" key="1">
    <source>
        <dbReference type="ARBA" id="ARBA00004286"/>
    </source>
</evidence>
<evidence type="ECO:0000256" key="2">
    <source>
        <dbReference type="ARBA" id="ARBA00022454"/>
    </source>
</evidence>
<keyword evidence="6" id="KW-0479">Metal-binding</keyword>
<dbReference type="PROSITE" id="PS50280">
    <property type="entry name" value="SET"/>
    <property type="match status" value="1"/>
</dbReference>
<dbReference type="SMART" id="SM00468">
    <property type="entry name" value="PreSET"/>
    <property type="match status" value="1"/>
</dbReference>
<keyword evidence="3" id="KW-0489">Methyltransferase</keyword>
<proteinExistence type="predicted"/>
<dbReference type="GO" id="GO:0046974">
    <property type="term" value="F:histone H3K9 methyltransferase activity"/>
    <property type="evidence" value="ECO:0007669"/>
    <property type="project" value="TreeGrafter"/>
</dbReference>
<organism evidence="10">
    <name type="scientific">Timema bartmani</name>
    <dbReference type="NCBI Taxonomy" id="61472"/>
    <lineage>
        <taxon>Eukaryota</taxon>
        <taxon>Metazoa</taxon>
        <taxon>Ecdysozoa</taxon>
        <taxon>Arthropoda</taxon>
        <taxon>Hexapoda</taxon>
        <taxon>Insecta</taxon>
        <taxon>Pterygota</taxon>
        <taxon>Neoptera</taxon>
        <taxon>Polyneoptera</taxon>
        <taxon>Phasmatodea</taxon>
        <taxon>Timematodea</taxon>
        <taxon>Timematoidea</taxon>
        <taxon>Timematidae</taxon>
        <taxon>Timema</taxon>
    </lineage>
</organism>
<dbReference type="GO" id="GO:0005694">
    <property type="term" value="C:chromosome"/>
    <property type="evidence" value="ECO:0007669"/>
    <property type="project" value="UniProtKB-SubCell"/>
</dbReference>
<evidence type="ECO:0000259" key="8">
    <source>
        <dbReference type="PROSITE" id="PS50280"/>
    </source>
</evidence>
<protein>
    <recommendedName>
        <fullName evidence="11">Histone-lysine N-methyltransferase</fullName>
    </recommendedName>
</protein>
<dbReference type="SUPFAM" id="SSF82199">
    <property type="entry name" value="SET domain"/>
    <property type="match status" value="1"/>
</dbReference>
<feature type="domain" description="Pre-SET" evidence="9">
    <location>
        <begin position="170"/>
        <end position="230"/>
    </location>
</feature>
<evidence type="ECO:0000256" key="5">
    <source>
        <dbReference type="ARBA" id="ARBA00022691"/>
    </source>
</evidence>
<gene>
    <name evidence="10" type="ORF">TBIB3V08_LOCUS5955</name>
</gene>
<dbReference type="PROSITE" id="PS50867">
    <property type="entry name" value="PRE_SET"/>
    <property type="match status" value="1"/>
</dbReference>
<feature type="domain" description="SET" evidence="8">
    <location>
        <begin position="233"/>
        <end position="359"/>
    </location>
</feature>
<evidence type="ECO:0000313" key="10">
    <source>
        <dbReference type="EMBL" id="CAD7443550.1"/>
    </source>
</evidence>
<dbReference type="InterPro" id="IPR050973">
    <property type="entry name" value="H3K9_Histone-Lys_N-MTase"/>
</dbReference>
<dbReference type="Gene3D" id="2.170.270.10">
    <property type="entry name" value="SET domain"/>
    <property type="match status" value="1"/>
</dbReference>
<evidence type="ECO:0008006" key="11">
    <source>
        <dbReference type="Google" id="ProtNLM"/>
    </source>
</evidence>
<dbReference type="InterPro" id="IPR001214">
    <property type="entry name" value="SET_dom"/>
</dbReference>
<dbReference type="CDD" id="cd10542">
    <property type="entry name" value="SET_SUV39H"/>
    <property type="match status" value="1"/>
</dbReference>
<evidence type="ECO:0000256" key="3">
    <source>
        <dbReference type="ARBA" id="ARBA00022603"/>
    </source>
</evidence>
<dbReference type="InterPro" id="IPR007728">
    <property type="entry name" value="Pre-SET_dom"/>
</dbReference>
<dbReference type="Pfam" id="PF05033">
    <property type="entry name" value="Pre-SET"/>
    <property type="match status" value="1"/>
</dbReference>
<keyword evidence="5" id="KW-0949">S-adenosyl-L-methionine</keyword>
<keyword evidence="2" id="KW-0158">Chromosome</keyword>
<evidence type="ECO:0000259" key="9">
    <source>
        <dbReference type="PROSITE" id="PS50867"/>
    </source>
</evidence>
<name>A0A7R9F0J6_9NEOP</name>
<dbReference type="PANTHER" id="PTHR46223:SF4">
    <property type="entry name" value="HISTONE-LYSINE N-METHYLTRANSFERASE-RELATED"/>
    <property type="match status" value="1"/>
</dbReference>
<dbReference type="GO" id="GO:0008270">
    <property type="term" value="F:zinc ion binding"/>
    <property type="evidence" value="ECO:0007669"/>
    <property type="project" value="InterPro"/>
</dbReference>
<dbReference type="GO" id="GO:0005634">
    <property type="term" value="C:nucleus"/>
    <property type="evidence" value="ECO:0007669"/>
    <property type="project" value="InterPro"/>
</dbReference>
<reference evidence="10" key="1">
    <citation type="submission" date="2020-11" db="EMBL/GenBank/DDBJ databases">
        <authorList>
            <person name="Tran Van P."/>
        </authorList>
    </citation>
    <scope>NUCLEOTIDE SEQUENCE</scope>
</reference>
<dbReference type="EMBL" id="OD566193">
    <property type="protein sequence ID" value="CAD7443550.1"/>
    <property type="molecule type" value="Genomic_DNA"/>
</dbReference>